<accession>A0A8J5H4M7</accession>
<comment type="caution">
    <text evidence="1">The sequence shown here is derived from an EMBL/GenBank/DDBJ whole genome shotgun (WGS) entry which is preliminary data.</text>
</comment>
<evidence type="ECO:0000313" key="1">
    <source>
        <dbReference type="EMBL" id="KAG6520134.1"/>
    </source>
</evidence>
<keyword evidence="2" id="KW-1185">Reference proteome</keyword>
<dbReference type="Pfam" id="PF01603">
    <property type="entry name" value="B56"/>
    <property type="match status" value="1"/>
</dbReference>
<dbReference type="PANTHER" id="PTHR10257">
    <property type="entry name" value="SERINE/THREONINE PROTEIN PHOSPHATASE 2A PP2A REGULATORY SUBUNIT B"/>
    <property type="match status" value="1"/>
</dbReference>
<dbReference type="SUPFAM" id="SSF48371">
    <property type="entry name" value="ARM repeat"/>
    <property type="match status" value="1"/>
</dbReference>
<dbReference type="GO" id="GO:0000159">
    <property type="term" value="C:protein phosphatase type 2A complex"/>
    <property type="evidence" value="ECO:0007669"/>
    <property type="project" value="InterPro"/>
</dbReference>
<protein>
    <submittedName>
        <fullName evidence="1">Uncharacterized protein</fullName>
    </submittedName>
</protein>
<dbReference type="InterPro" id="IPR011989">
    <property type="entry name" value="ARM-like"/>
</dbReference>
<proteinExistence type="predicted"/>
<dbReference type="InterPro" id="IPR002554">
    <property type="entry name" value="PP2A_B56"/>
</dbReference>
<dbReference type="EMBL" id="JACMSC010000005">
    <property type="protein sequence ID" value="KAG6520134.1"/>
    <property type="molecule type" value="Genomic_DNA"/>
</dbReference>
<dbReference type="GO" id="GO:0007165">
    <property type="term" value="P:signal transduction"/>
    <property type="evidence" value="ECO:0007669"/>
    <property type="project" value="InterPro"/>
</dbReference>
<dbReference type="AlphaFoldDB" id="A0A8J5H4M7"/>
<sequence length="187" mass="20665">MFSGVPLAWEHEQLAQVVVAAIQDCKRQRFLWSLRSSSPPALDPFCADPAPQALSFASRSSSADPSSPCQLHSSPTPGAILQIESLLLFRDVPVLECQTLFLGNQICSVLFDFFDTLKSAREKEVKRQTLSKLVDFVQSSSARLNEQMSPYDGAPEGFDQTIFSVRSDRSIGPVENFALNLVKDVQK</sequence>
<dbReference type="GO" id="GO:0019888">
    <property type="term" value="F:protein phosphatase regulator activity"/>
    <property type="evidence" value="ECO:0007669"/>
    <property type="project" value="InterPro"/>
</dbReference>
<evidence type="ECO:0000313" key="2">
    <source>
        <dbReference type="Proteomes" id="UP000734854"/>
    </source>
</evidence>
<organism evidence="1 2">
    <name type="scientific">Zingiber officinale</name>
    <name type="common">Ginger</name>
    <name type="synonym">Amomum zingiber</name>
    <dbReference type="NCBI Taxonomy" id="94328"/>
    <lineage>
        <taxon>Eukaryota</taxon>
        <taxon>Viridiplantae</taxon>
        <taxon>Streptophyta</taxon>
        <taxon>Embryophyta</taxon>
        <taxon>Tracheophyta</taxon>
        <taxon>Spermatophyta</taxon>
        <taxon>Magnoliopsida</taxon>
        <taxon>Liliopsida</taxon>
        <taxon>Zingiberales</taxon>
        <taxon>Zingiberaceae</taxon>
        <taxon>Zingiber</taxon>
    </lineage>
</organism>
<dbReference type="Gene3D" id="1.25.10.10">
    <property type="entry name" value="Leucine-rich Repeat Variant"/>
    <property type="match status" value="1"/>
</dbReference>
<dbReference type="InterPro" id="IPR016024">
    <property type="entry name" value="ARM-type_fold"/>
</dbReference>
<dbReference type="PANTHER" id="PTHR10257:SF3">
    <property type="entry name" value="SERINE_THREONINE-PROTEIN PHOSPHATASE 2A 56 KDA REGULATORY SUBUNIT GAMMA ISOFORM"/>
    <property type="match status" value="1"/>
</dbReference>
<gene>
    <name evidence="1" type="ORF">ZIOFF_017166</name>
</gene>
<reference evidence="1 2" key="1">
    <citation type="submission" date="2020-08" db="EMBL/GenBank/DDBJ databases">
        <title>Plant Genome Project.</title>
        <authorList>
            <person name="Zhang R.-G."/>
        </authorList>
    </citation>
    <scope>NUCLEOTIDE SEQUENCE [LARGE SCALE GENOMIC DNA]</scope>
    <source>
        <tissue evidence="1">Rhizome</tissue>
    </source>
</reference>
<name>A0A8J5H4M7_ZINOF</name>
<dbReference type="Proteomes" id="UP000734854">
    <property type="component" value="Unassembled WGS sequence"/>
</dbReference>